<dbReference type="EC" id="2.3.1.9" evidence="3"/>
<dbReference type="InterPro" id="IPR055140">
    <property type="entry name" value="Thiolase_C_2"/>
</dbReference>
<evidence type="ECO:0000259" key="2">
    <source>
        <dbReference type="Pfam" id="PF22691"/>
    </source>
</evidence>
<proteinExistence type="predicted"/>
<sequence length="390" mass="41998">MRERVAVIGIGATPVGRYKDLLDHELLLEAFAQAFKDAGVRKEDIGGLVFSHPRTYTKQRYFATFMAGYLRMQSSATVLEVVGDGMTGGFAFDKAVDEILLGKCNVCVALGVSMETQVPSAEHMNLTMRAVGDVDFQAPFGFTPISWYAMDAVRYMHEHGATREQLASVAVKNRRHASLNPIAQYKDELTLEEVLNARPIVEPLGLLEVPPRSDGAVAVVLSDLETAEKLDRPYAVVRGRGFFHEGAHQISDKPNSMIRLEAAREASRLAYEDAGISAKDIDLAELYAPCTIVEVLASEALGLCPEGQGALWAKQGETALGGSIPLSTSGGLLSRGHPPLVTPLYNVVEVVQQLRGEAGERQVGGAEFALTSAELGNYNAALVHVFGKAG</sequence>
<reference evidence="3" key="1">
    <citation type="submission" date="2020-02" db="EMBL/GenBank/DDBJ databases">
        <authorList>
            <person name="Meier V. D."/>
        </authorList>
    </citation>
    <scope>NUCLEOTIDE SEQUENCE</scope>
    <source>
        <strain evidence="3">AVDCRST_MAG28</strain>
    </source>
</reference>
<dbReference type="SUPFAM" id="SSF53901">
    <property type="entry name" value="Thiolase-like"/>
    <property type="match status" value="1"/>
</dbReference>
<organism evidence="3">
    <name type="scientific">uncultured Rubrobacteraceae bacterium</name>
    <dbReference type="NCBI Taxonomy" id="349277"/>
    <lineage>
        <taxon>Bacteria</taxon>
        <taxon>Bacillati</taxon>
        <taxon>Actinomycetota</taxon>
        <taxon>Rubrobacteria</taxon>
        <taxon>Rubrobacterales</taxon>
        <taxon>Rubrobacteraceae</taxon>
        <taxon>environmental samples</taxon>
    </lineage>
</organism>
<dbReference type="PIRSF" id="PIRSF000429">
    <property type="entry name" value="Ac-CoA_Ac_transf"/>
    <property type="match status" value="1"/>
</dbReference>
<dbReference type="PANTHER" id="PTHR42870:SF1">
    <property type="entry name" value="NON-SPECIFIC LIPID-TRANSFER PROTEIN-LIKE 2"/>
    <property type="match status" value="1"/>
</dbReference>
<gene>
    <name evidence="3" type="ORF">AVDCRST_MAG28-678</name>
</gene>
<accession>A0A6J4QFT1</accession>
<dbReference type="Pfam" id="PF22691">
    <property type="entry name" value="Thiolase_C_1"/>
    <property type="match status" value="1"/>
</dbReference>
<keyword evidence="3" id="KW-0012">Acyltransferase</keyword>
<dbReference type="InterPro" id="IPR020616">
    <property type="entry name" value="Thiolase_N"/>
</dbReference>
<name>A0A6J4QFT1_9ACTN</name>
<dbReference type="InterPro" id="IPR016039">
    <property type="entry name" value="Thiolase-like"/>
</dbReference>
<feature type="domain" description="Thiolase C-terminal" evidence="2">
    <location>
        <begin position="249"/>
        <end position="388"/>
    </location>
</feature>
<dbReference type="EMBL" id="CADCVE010000015">
    <property type="protein sequence ID" value="CAA9442825.1"/>
    <property type="molecule type" value="Genomic_DNA"/>
</dbReference>
<keyword evidence="3" id="KW-0808">Transferase</keyword>
<feature type="domain" description="Thiolase N-terminal" evidence="1">
    <location>
        <begin position="5"/>
        <end position="189"/>
    </location>
</feature>
<dbReference type="InterPro" id="IPR002155">
    <property type="entry name" value="Thiolase"/>
</dbReference>
<dbReference type="Pfam" id="PF00108">
    <property type="entry name" value="Thiolase_N"/>
    <property type="match status" value="1"/>
</dbReference>
<dbReference type="GO" id="GO:0003985">
    <property type="term" value="F:acetyl-CoA C-acetyltransferase activity"/>
    <property type="evidence" value="ECO:0007669"/>
    <property type="project" value="UniProtKB-EC"/>
</dbReference>
<dbReference type="PANTHER" id="PTHR42870">
    <property type="entry name" value="ACETYL-COA C-ACETYLTRANSFERASE"/>
    <property type="match status" value="1"/>
</dbReference>
<evidence type="ECO:0000313" key="3">
    <source>
        <dbReference type="EMBL" id="CAA9442825.1"/>
    </source>
</evidence>
<dbReference type="Gene3D" id="3.40.47.10">
    <property type="match status" value="1"/>
</dbReference>
<dbReference type="CDD" id="cd00829">
    <property type="entry name" value="SCP-x_thiolase"/>
    <property type="match status" value="1"/>
</dbReference>
<protein>
    <submittedName>
        <fullName evidence="3">Acetyl-CoA C-acyltransferase</fullName>
        <ecNumber evidence="3">2.3.1.9</ecNumber>
    </submittedName>
</protein>
<evidence type="ECO:0000259" key="1">
    <source>
        <dbReference type="Pfam" id="PF00108"/>
    </source>
</evidence>
<dbReference type="AlphaFoldDB" id="A0A6J4QFT1"/>